<keyword evidence="2 5" id="KW-0812">Transmembrane</keyword>
<evidence type="ECO:0000256" key="2">
    <source>
        <dbReference type="ARBA" id="ARBA00022692"/>
    </source>
</evidence>
<dbReference type="RefSeq" id="WP_125942526.1">
    <property type="nucleotide sequence ID" value="NZ_PXZH01000001.1"/>
</dbReference>
<keyword evidence="3 5" id="KW-1133">Transmembrane helix</keyword>
<dbReference type="InterPro" id="IPR052556">
    <property type="entry name" value="PolySynth_Transporter"/>
</dbReference>
<keyword evidence="7" id="KW-1185">Reference proteome</keyword>
<dbReference type="OrthoDB" id="9815702at2"/>
<accession>A0A3R9YFE1</accession>
<evidence type="ECO:0000256" key="1">
    <source>
        <dbReference type="ARBA" id="ARBA00004141"/>
    </source>
</evidence>
<dbReference type="EMBL" id="PXZH01000001">
    <property type="protein sequence ID" value="RST89913.1"/>
    <property type="molecule type" value="Genomic_DNA"/>
</dbReference>
<feature type="transmembrane region" description="Helical" evidence="5">
    <location>
        <begin position="413"/>
        <end position="431"/>
    </location>
</feature>
<proteinExistence type="predicted"/>
<feature type="transmembrane region" description="Helical" evidence="5">
    <location>
        <begin position="245"/>
        <end position="264"/>
    </location>
</feature>
<feature type="transmembrane region" description="Helical" evidence="5">
    <location>
        <begin position="378"/>
        <end position="401"/>
    </location>
</feature>
<dbReference type="Pfam" id="PF01943">
    <property type="entry name" value="Polysacc_synt"/>
    <property type="match status" value="1"/>
</dbReference>
<reference evidence="6 7" key="1">
    <citation type="submission" date="2018-03" db="EMBL/GenBank/DDBJ databases">
        <authorList>
            <person name="Gulvik C.A."/>
        </authorList>
    </citation>
    <scope>NUCLEOTIDE SEQUENCE [LARGE SCALE GENOMIC DNA]</scope>
    <source>
        <strain evidence="6 7">JCM 31581</strain>
    </source>
</reference>
<comment type="subcellular location">
    <subcellularLocation>
        <location evidence="1">Membrane</location>
        <topology evidence="1">Multi-pass membrane protein</topology>
    </subcellularLocation>
</comment>
<feature type="transmembrane region" description="Helical" evidence="5">
    <location>
        <begin position="166"/>
        <end position="188"/>
    </location>
</feature>
<evidence type="ECO:0000313" key="6">
    <source>
        <dbReference type="EMBL" id="RST89913.1"/>
    </source>
</evidence>
<dbReference type="InterPro" id="IPR002797">
    <property type="entry name" value="Polysacc_synth"/>
</dbReference>
<feature type="transmembrane region" description="Helical" evidence="5">
    <location>
        <begin position="40"/>
        <end position="63"/>
    </location>
</feature>
<feature type="transmembrane region" description="Helical" evidence="5">
    <location>
        <begin position="437"/>
        <end position="459"/>
    </location>
</feature>
<evidence type="ECO:0000256" key="3">
    <source>
        <dbReference type="ARBA" id="ARBA00022989"/>
    </source>
</evidence>
<evidence type="ECO:0000256" key="5">
    <source>
        <dbReference type="SAM" id="Phobius"/>
    </source>
</evidence>
<name>A0A3R9YFE1_9ENTE</name>
<feature type="transmembrane region" description="Helical" evidence="5">
    <location>
        <begin position="285"/>
        <end position="303"/>
    </location>
</feature>
<evidence type="ECO:0000256" key="4">
    <source>
        <dbReference type="ARBA" id="ARBA00023136"/>
    </source>
</evidence>
<keyword evidence="4 5" id="KW-0472">Membrane</keyword>
<organism evidence="6 7">
    <name type="scientific">Vagococcus humatus</name>
    <dbReference type="NCBI Taxonomy" id="1889241"/>
    <lineage>
        <taxon>Bacteria</taxon>
        <taxon>Bacillati</taxon>
        <taxon>Bacillota</taxon>
        <taxon>Bacilli</taxon>
        <taxon>Lactobacillales</taxon>
        <taxon>Enterococcaceae</taxon>
        <taxon>Vagococcus</taxon>
    </lineage>
</organism>
<feature type="transmembrane region" description="Helical" evidence="5">
    <location>
        <begin position="84"/>
        <end position="106"/>
    </location>
</feature>
<feature type="transmembrane region" description="Helical" evidence="5">
    <location>
        <begin position="12"/>
        <end position="34"/>
    </location>
</feature>
<gene>
    <name evidence="6" type="ORF">C7P63_02210</name>
</gene>
<feature type="transmembrane region" description="Helical" evidence="5">
    <location>
        <begin position="323"/>
        <end position="341"/>
    </location>
</feature>
<comment type="caution">
    <text evidence="6">The sequence shown here is derived from an EMBL/GenBank/DDBJ whole genome shotgun (WGS) entry which is preliminary data.</text>
</comment>
<dbReference type="PANTHER" id="PTHR43424">
    <property type="entry name" value="LOCUS PUTATIVE PROTEIN 1-RELATED"/>
    <property type="match status" value="1"/>
</dbReference>
<feature type="transmembrane region" description="Helical" evidence="5">
    <location>
        <begin position="209"/>
        <end position="225"/>
    </location>
</feature>
<feature type="transmembrane region" description="Helical" evidence="5">
    <location>
        <begin position="353"/>
        <end position="372"/>
    </location>
</feature>
<dbReference type="GO" id="GO:0016020">
    <property type="term" value="C:membrane"/>
    <property type="evidence" value="ECO:0007669"/>
    <property type="project" value="UniProtKB-SubCell"/>
</dbReference>
<dbReference type="PANTHER" id="PTHR43424:SF1">
    <property type="entry name" value="LOCUS PUTATIVE PROTEIN 1-RELATED"/>
    <property type="match status" value="1"/>
</dbReference>
<protein>
    <submittedName>
        <fullName evidence="6">Flippase</fullName>
    </submittedName>
</protein>
<evidence type="ECO:0000313" key="7">
    <source>
        <dbReference type="Proteomes" id="UP000277864"/>
    </source>
</evidence>
<dbReference type="Proteomes" id="UP000277864">
    <property type="component" value="Unassembled WGS sequence"/>
</dbReference>
<feature type="transmembrane region" description="Helical" evidence="5">
    <location>
        <begin position="144"/>
        <end position="160"/>
    </location>
</feature>
<sequence>MNKVIKNFAYQSIFQIAKLLLPIITIPIVSQALGPKGIGIYNYINSISQYFILIASLGLNVYANREVAMNRDSKEKRSKTFWEIFYIQLIFSVISFVLYLMMILFLVKEYQLLYVIQGLVILATILDISWFFMGLEDFKKTSMTNLAINMIAFIFIFLCIKEPNDLYKYVIIQVASIILSQGVVWFYLKNLITYHKVTLNGIMSHFKPALTYFIPKVSIVLYTNMNKTLLGLLSNKTDVGFYSNAVLINTIFVTILTTLDLVLMPKMSHLFSKKNTQKMLEIINYSLHFQLYFSIAIMCGMWAIYDKLVYWFFGLKFIQLNDYIPILSILIVIIPLGMGVSRQYLLPMNRIKVYNIAVIMGAILGILLNLLLIPSIGIYGAIVATICSEFFVTFIRTRSFIKETHFRFDLKQIFGNLAIGLLMVFCVRQLTGNFPSTILTTLIQALIGATIYLSLTTVCKINPLYNYWKLTKVKEG</sequence>
<dbReference type="AlphaFoldDB" id="A0A3R9YFE1"/>
<feature type="transmembrane region" description="Helical" evidence="5">
    <location>
        <begin position="112"/>
        <end position="132"/>
    </location>
</feature>